<dbReference type="EMBL" id="JBHTMK010000040">
    <property type="protein sequence ID" value="MFD1369258.1"/>
    <property type="molecule type" value="Genomic_DNA"/>
</dbReference>
<proteinExistence type="predicted"/>
<organism evidence="4 5">
    <name type="scientific">Actinoplanes sichuanensis</name>
    <dbReference type="NCBI Taxonomy" id="512349"/>
    <lineage>
        <taxon>Bacteria</taxon>
        <taxon>Bacillati</taxon>
        <taxon>Actinomycetota</taxon>
        <taxon>Actinomycetes</taxon>
        <taxon>Micromonosporales</taxon>
        <taxon>Micromonosporaceae</taxon>
        <taxon>Actinoplanes</taxon>
    </lineage>
</organism>
<evidence type="ECO:0000259" key="3">
    <source>
        <dbReference type="Pfam" id="PF20737"/>
    </source>
</evidence>
<name>A0ABW4AGA0_9ACTN</name>
<dbReference type="Proteomes" id="UP001597183">
    <property type="component" value="Unassembled WGS sequence"/>
</dbReference>
<dbReference type="Pfam" id="PF20736">
    <property type="entry name" value="Glyco_hydro127M"/>
    <property type="match status" value="1"/>
</dbReference>
<keyword evidence="5" id="KW-1185">Reference proteome</keyword>
<dbReference type="SUPFAM" id="SSF48208">
    <property type="entry name" value="Six-hairpin glycosidases"/>
    <property type="match status" value="1"/>
</dbReference>
<dbReference type="InterPro" id="IPR049049">
    <property type="entry name" value="Beta-AFase-like_GH127_C"/>
</dbReference>
<dbReference type="InterPro" id="IPR049046">
    <property type="entry name" value="Beta-AFase-like_GH127_middle"/>
</dbReference>
<dbReference type="InterPro" id="IPR008928">
    <property type="entry name" value="6-hairpin_glycosidase_sf"/>
</dbReference>
<evidence type="ECO:0000259" key="1">
    <source>
        <dbReference type="Pfam" id="PF07944"/>
    </source>
</evidence>
<dbReference type="PANTHER" id="PTHR43465">
    <property type="entry name" value="DUF1680 DOMAIN PROTEIN (AFU_ORTHOLOGUE AFUA_1G08910)"/>
    <property type="match status" value="1"/>
</dbReference>
<feature type="domain" description="Non-reducing end beta-L-arabinofuranosidase-like GH127 middle" evidence="2">
    <location>
        <begin position="408"/>
        <end position="495"/>
    </location>
</feature>
<dbReference type="Pfam" id="PF20737">
    <property type="entry name" value="Glyco_hydro127C"/>
    <property type="match status" value="1"/>
</dbReference>
<feature type="domain" description="Non-reducing end beta-L-arabinofuranosidase-like GH127 catalytic" evidence="1">
    <location>
        <begin position="23"/>
        <end position="396"/>
    </location>
</feature>
<reference evidence="5" key="1">
    <citation type="journal article" date="2019" name="Int. J. Syst. Evol. Microbiol.">
        <title>The Global Catalogue of Microorganisms (GCM) 10K type strain sequencing project: providing services to taxonomists for standard genome sequencing and annotation.</title>
        <authorList>
            <consortium name="The Broad Institute Genomics Platform"/>
            <consortium name="The Broad Institute Genome Sequencing Center for Infectious Disease"/>
            <person name="Wu L."/>
            <person name="Ma J."/>
        </authorList>
    </citation>
    <scope>NUCLEOTIDE SEQUENCE [LARGE SCALE GENOMIC DNA]</scope>
    <source>
        <strain evidence="5">CCM 7526</strain>
    </source>
</reference>
<evidence type="ECO:0000259" key="2">
    <source>
        <dbReference type="Pfam" id="PF20736"/>
    </source>
</evidence>
<gene>
    <name evidence="4" type="ORF">ACFQ5G_28315</name>
</gene>
<evidence type="ECO:0000313" key="5">
    <source>
        <dbReference type="Proteomes" id="UP001597183"/>
    </source>
</evidence>
<comment type="caution">
    <text evidence="4">The sequence shown here is derived from an EMBL/GenBank/DDBJ whole genome shotgun (WGS) entry which is preliminary data.</text>
</comment>
<sequence>MSVTVVQPSATARTRLHPMDARSVEIAAGFWADRIRLNRERTIPHGLDRLRSTATLDNLRLASGYRAAADSSGATFPFLDSDVYKWLEAVGWSADPALVAAADDVITLVCAAQRADGYLNSYVQAGHDEPYRDLSWGHELYCLGHLIQAAVAWHRALGDDRLLTVALRAVDHLPGSLVDGHPNIEMALVELTRLTGDRRHLTMAARMLELRGHRTLPGADRFGASYWQDHEGVRDASAVAGHAVRQLYLDCGAVDVAVELGDDRLLAAVRARWDDMIRTRAYLTGGVGSRHRDEAFGDPFELPPDRAYAETCASIAGVMLAWRLLLATGDTCYADTIERTMYNGVLPGIALGGTRFFYTNPLQRRTHRAPGGAGPRQPWYPCACCPPNLMRLLSSWDQYLATYDDSGVQLHQYTSAEIRTPRADLRIGTGYPWDGRVAVHIDRTSPEPWTLSLRVPRWCRSATLTSPDGTLAVSAGTVKRHRRWQPGDVVELNLDLPARITEPDPRIDAVRGCVAVERGPLVYCIESADAPVRTEIEELTWDPGRPLTPVPRPDLTESMIGVDVPMTGGLTAGAIPYFAWANRTTEAMRVWIPRLTEPTSWSPGRPAAS</sequence>
<feature type="domain" description="Non-reducing end beta-L-arabinofuranosidase-like GH127 C-terminal" evidence="3">
    <location>
        <begin position="499"/>
        <end position="593"/>
    </location>
</feature>
<protein>
    <submittedName>
        <fullName evidence="4">Glycoside hydrolase family 127 protein</fullName>
    </submittedName>
</protein>
<evidence type="ECO:0000313" key="4">
    <source>
        <dbReference type="EMBL" id="MFD1369258.1"/>
    </source>
</evidence>
<dbReference type="PANTHER" id="PTHR43465:SF2">
    <property type="entry name" value="DUF1680 DOMAIN PROTEIN (AFU_ORTHOLOGUE AFUA_1G08910)"/>
    <property type="match status" value="1"/>
</dbReference>
<dbReference type="InterPro" id="IPR049174">
    <property type="entry name" value="Beta-AFase-like"/>
</dbReference>
<dbReference type="Pfam" id="PF07944">
    <property type="entry name" value="Beta-AFase-like_GH127_cat"/>
    <property type="match status" value="1"/>
</dbReference>
<dbReference type="GO" id="GO:0016787">
    <property type="term" value="F:hydrolase activity"/>
    <property type="evidence" value="ECO:0007669"/>
    <property type="project" value="UniProtKB-KW"/>
</dbReference>
<dbReference type="InterPro" id="IPR012878">
    <property type="entry name" value="Beta-AFase-like_GH127_cat"/>
</dbReference>
<accession>A0ABW4AGA0</accession>
<keyword evidence="4" id="KW-0378">Hydrolase</keyword>
<dbReference type="RefSeq" id="WP_317792560.1">
    <property type="nucleotide sequence ID" value="NZ_AP028461.1"/>
</dbReference>